<feature type="transmembrane region" description="Helical" evidence="1">
    <location>
        <begin position="279"/>
        <end position="301"/>
    </location>
</feature>
<keyword evidence="1" id="KW-0812">Transmembrane</keyword>
<proteinExistence type="predicted"/>
<dbReference type="OrthoDB" id="3767038at2759"/>
<sequence length="339" mass="38783">MQITTTDVIRFAIVAFTLVLTLWLLENSPFGFLIRNILPITTAAIIVTVWKLCDVIAWLLGFISNPTKIICKEDLEQFFCGVACKIEKAIFGLEYSISSALAWLLGWFQFTLWEEWQRFQNKETPEEVQMRVALLVSTRSGLSHEAVLRAFGTSISFSILLHSNYPKIEWNSDCLGWGEDRIKTIDSVPELGLSTYTNETISQELYRPLCNTWTRYDPVWWNTLDFAIRQAWLLADYGDKRRELKDLYKDLIKQRFWGAIQTIFGSDIISVWLHAYSHAAILAIVAALGTGVGGVFWPLAWSINWKALANLIHGLRFEWDEAAKEVESAIPQLHGLVDE</sequence>
<feature type="transmembrane region" description="Helical" evidence="1">
    <location>
        <begin position="7"/>
        <end position="25"/>
    </location>
</feature>
<keyword evidence="1" id="KW-1133">Transmembrane helix</keyword>
<evidence type="ECO:0000313" key="2">
    <source>
        <dbReference type="EMBL" id="EOA82651.1"/>
    </source>
</evidence>
<keyword evidence="1" id="KW-0472">Membrane</keyword>
<dbReference type="HOGENOM" id="CLU_819313_0_0_1"/>
<dbReference type="EMBL" id="KB908844">
    <property type="protein sequence ID" value="EOA82651.1"/>
    <property type="molecule type" value="Genomic_DNA"/>
</dbReference>
<reference evidence="2 3" key="1">
    <citation type="journal article" date="2012" name="PLoS Pathog.">
        <title>Diverse lifestyles and strategies of plant pathogenesis encoded in the genomes of eighteen Dothideomycetes fungi.</title>
        <authorList>
            <person name="Ohm R.A."/>
            <person name="Feau N."/>
            <person name="Henrissat B."/>
            <person name="Schoch C.L."/>
            <person name="Horwitz B.A."/>
            <person name="Barry K.W."/>
            <person name="Condon B.J."/>
            <person name="Copeland A.C."/>
            <person name="Dhillon B."/>
            <person name="Glaser F."/>
            <person name="Hesse C.N."/>
            <person name="Kosti I."/>
            <person name="LaButti K."/>
            <person name="Lindquist E.A."/>
            <person name="Lucas S."/>
            <person name="Salamov A.A."/>
            <person name="Bradshaw R.E."/>
            <person name="Ciuffetti L."/>
            <person name="Hamelin R.C."/>
            <person name="Kema G.H.J."/>
            <person name="Lawrence C."/>
            <person name="Scott J.A."/>
            <person name="Spatafora J.W."/>
            <person name="Turgeon B.G."/>
            <person name="de Wit P.J.G.M."/>
            <person name="Zhong S."/>
            <person name="Goodwin S.B."/>
            <person name="Grigoriev I.V."/>
        </authorList>
    </citation>
    <scope>NUCLEOTIDE SEQUENCE [LARGE SCALE GENOMIC DNA]</scope>
    <source>
        <strain evidence="3">28A</strain>
    </source>
</reference>
<name>R0IBR2_EXST2</name>
<feature type="transmembrane region" description="Helical" evidence="1">
    <location>
        <begin position="37"/>
        <end position="63"/>
    </location>
</feature>
<keyword evidence="3" id="KW-1185">Reference proteome</keyword>
<dbReference type="Proteomes" id="UP000016935">
    <property type="component" value="Unassembled WGS sequence"/>
</dbReference>
<evidence type="ECO:0000313" key="3">
    <source>
        <dbReference type="Proteomes" id="UP000016935"/>
    </source>
</evidence>
<dbReference type="GeneID" id="19402586"/>
<dbReference type="RefSeq" id="XP_008029366.1">
    <property type="nucleotide sequence ID" value="XM_008031175.1"/>
</dbReference>
<dbReference type="STRING" id="671987.R0IBR2"/>
<gene>
    <name evidence="2" type="ORF">SETTUDRAFT_22629</name>
</gene>
<accession>R0IBR2</accession>
<evidence type="ECO:0000256" key="1">
    <source>
        <dbReference type="SAM" id="Phobius"/>
    </source>
</evidence>
<feature type="transmembrane region" description="Helical" evidence="1">
    <location>
        <begin position="256"/>
        <end position="273"/>
    </location>
</feature>
<protein>
    <submittedName>
        <fullName evidence="2">Uncharacterized protein</fullName>
    </submittedName>
</protein>
<reference evidence="2 3" key="2">
    <citation type="journal article" date="2013" name="PLoS Genet.">
        <title>Comparative genome structure, secondary metabolite, and effector coding capacity across Cochliobolus pathogens.</title>
        <authorList>
            <person name="Condon B.J."/>
            <person name="Leng Y."/>
            <person name="Wu D."/>
            <person name="Bushley K.E."/>
            <person name="Ohm R.A."/>
            <person name="Otillar R."/>
            <person name="Martin J."/>
            <person name="Schackwitz W."/>
            <person name="Grimwood J."/>
            <person name="MohdZainudin N."/>
            <person name="Xue C."/>
            <person name="Wang R."/>
            <person name="Manning V.A."/>
            <person name="Dhillon B."/>
            <person name="Tu Z.J."/>
            <person name="Steffenson B.J."/>
            <person name="Salamov A."/>
            <person name="Sun H."/>
            <person name="Lowry S."/>
            <person name="LaButti K."/>
            <person name="Han J."/>
            <person name="Copeland A."/>
            <person name="Lindquist E."/>
            <person name="Barry K."/>
            <person name="Schmutz J."/>
            <person name="Baker S.E."/>
            <person name="Ciuffetti L.M."/>
            <person name="Grigoriev I.V."/>
            <person name="Zhong S."/>
            <person name="Turgeon B.G."/>
        </authorList>
    </citation>
    <scope>NUCLEOTIDE SEQUENCE [LARGE SCALE GENOMIC DNA]</scope>
    <source>
        <strain evidence="3">28A</strain>
    </source>
</reference>
<dbReference type="AlphaFoldDB" id="R0IBR2"/>
<organism evidence="2 3">
    <name type="scientific">Exserohilum turcicum (strain 28A)</name>
    <name type="common">Northern leaf blight fungus</name>
    <name type="synonym">Setosphaeria turcica</name>
    <dbReference type="NCBI Taxonomy" id="671987"/>
    <lineage>
        <taxon>Eukaryota</taxon>
        <taxon>Fungi</taxon>
        <taxon>Dikarya</taxon>
        <taxon>Ascomycota</taxon>
        <taxon>Pezizomycotina</taxon>
        <taxon>Dothideomycetes</taxon>
        <taxon>Pleosporomycetidae</taxon>
        <taxon>Pleosporales</taxon>
        <taxon>Pleosporineae</taxon>
        <taxon>Pleosporaceae</taxon>
        <taxon>Exserohilum</taxon>
    </lineage>
</organism>